<dbReference type="Proteomes" id="UP000429523">
    <property type="component" value="Unassembled WGS sequence"/>
</dbReference>
<protein>
    <submittedName>
        <fullName evidence="1">Uncharacterized protein</fullName>
    </submittedName>
</protein>
<accession>A0A6A3D8E3</accession>
<evidence type="ECO:0000313" key="2">
    <source>
        <dbReference type="Proteomes" id="UP000429523"/>
    </source>
</evidence>
<organism evidence="1 2">
    <name type="scientific">Phytophthora fragariae</name>
    <dbReference type="NCBI Taxonomy" id="53985"/>
    <lineage>
        <taxon>Eukaryota</taxon>
        <taxon>Sar</taxon>
        <taxon>Stramenopiles</taxon>
        <taxon>Oomycota</taxon>
        <taxon>Peronosporomycetes</taxon>
        <taxon>Peronosporales</taxon>
        <taxon>Peronosporaceae</taxon>
        <taxon>Phytophthora</taxon>
    </lineage>
</organism>
<sequence length="147" mass="16745">MWARRLRWRLRRRRVRQGEPRRCRKDPKTPKLLELHPAGRQACCPAEVGWRKPSGTTSGTAAPIPQGCLVKIADTRIAYGCFEKASILLLPLSPSALSRAAAIDNPRVTRDRVQWMVDLRVRHATQSTIRAQWILLCSLNTEWLLGL</sequence>
<evidence type="ECO:0000313" key="1">
    <source>
        <dbReference type="EMBL" id="KAE8917804.1"/>
    </source>
</evidence>
<dbReference type="EMBL" id="QXGF01006612">
    <property type="protein sequence ID" value="KAE8917804.1"/>
    <property type="molecule type" value="Genomic_DNA"/>
</dbReference>
<name>A0A6A3D8E3_9STRA</name>
<dbReference type="AlphaFoldDB" id="A0A6A3D8E3"/>
<reference evidence="1 2" key="1">
    <citation type="submission" date="2018-08" db="EMBL/GenBank/DDBJ databases">
        <title>Genomic investigation of the strawberry pathogen Phytophthora fragariae indicates pathogenicity is determined by transcriptional variation in three key races.</title>
        <authorList>
            <person name="Adams T.M."/>
            <person name="Armitage A.D."/>
            <person name="Sobczyk M.K."/>
            <person name="Bates H.J."/>
            <person name="Dunwell J.M."/>
            <person name="Nellist C.F."/>
            <person name="Harrison R.J."/>
        </authorList>
    </citation>
    <scope>NUCLEOTIDE SEQUENCE [LARGE SCALE GENOMIC DNA]</scope>
    <source>
        <strain evidence="1 2">NOV-9</strain>
    </source>
</reference>
<proteinExistence type="predicted"/>
<comment type="caution">
    <text evidence="1">The sequence shown here is derived from an EMBL/GenBank/DDBJ whole genome shotgun (WGS) entry which is preliminary data.</text>
</comment>
<gene>
    <name evidence="1" type="ORF">PF009_g31877</name>
</gene>